<comment type="caution">
    <text evidence="2">The sequence shown here is derived from an EMBL/GenBank/DDBJ whole genome shotgun (WGS) entry which is preliminary data.</text>
</comment>
<sequence length="394" mass="43061">MSRPSKVPARCVGSPSFQPESLIADQDKLQQTQALLSKDDLFEAARLLFGLPERDTYTYHAMTAVKLAEVQHVVNLGAANGLHAWYRAEDGSPRETPPRSDIEAYISIFSPTTATTSALKNLGTNAKKGSIRAEAAQHLAGKRFIHPALSAKLTLPKCKSPPRQNPSFDFWAWSCRNLEWCGPCASSERTATSHHVLPILMHHFGCATPSHEALETLRILADGRPVADVGSGNGYWAFMLRGYGLTVHAVDSMQSEWRVNWISDTVTMDGVEWLRKNNDGKHMVLLLVYPVVGGGVGGGAEGGFTRNMVDAFRGDCVAVVGTQNGNGYTGFKHMTMDQYMDEEKKEWELAVQIPLPSFAGKDEALYVFLRGERAPSARGSGSGSGRTRPVTRPD</sequence>
<dbReference type="InterPro" id="IPR029063">
    <property type="entry name" value="SAM-dependent_MTases_sf"/>
</dbReference>
<feature type="compositionally biased region" description="Low complexity" evidence="1">
    <location>
        <begin position="376"/>
        <end position="394"/>
    </location>
</feature>
<proteinExistence type="predicted"/>
<dbReference type="Proteomes" id="UP000811619">
    <property type="component" value="Unassembled WGS sequence"/>
</dbReference>
<dbReference type="PANTHER" id="PTHR39290:SF6">
    <property type="entry name" value="S-ADENOSYL-L-METHIONINE-DEPENDENT METHYLTRANSFERASES SUPERFAMILY PROTEIN"/>
    <property type="match status" value="1"/>
</dbReference>
<dbReference type="PANTHER" id="PTHR39290">
    <property type="entry name" value="C3H1-TYPE DOMAIN-CONTAINING PROTEIN-RELATED"/>
    <property type="match status" value="1"/>
</dbReference>
<evidence type="ECO:0000313" key="2">
    <source>
        <dbReference type="EMBL" id="KAG5921215.1"/>
    </source>
</evidence>
<organism evidence="2 3">
    <name type="scientific">Claviceps africana</name>
    <dbReference type="NCBI Taxonomy" id="83212"/>
    <lineage>
        <taxon>Eukaryota</taxon>
        <taxon>Fungi</taxon>
        <taxon>Dikarya</taxon>
        <taxon>Ascomycota</taxon>
        <taxon>Pezizomycotina</taxon>
        <taxon>Sordariomycetes</taxon>
        <taxon>Hypocreomycetidae</taxon>
        <taxon>Hypocreales</taxon>
        <taxon>Clavicipitaceae</taxon>
        <taxon>Claviceps</taxon>
    </lineage>
</organism>
<dbReference type="OrthoDB" id="5411518at2759"/>
<name>A0A8K0NF90_9HYPO</name>
<dbReference type="AlphaFoldDB" id="A0A8K0NF90"/>
<reference evidence="2" key="1">
    <citation type="journal article" date="2020" name="bioRxiv">
        <title>Whole genome comparisons of ergot fungi reveals the divergence and evolution of species within the genus Claviceps are the result of varying mechanisms driving genome evolution and host range expansion.</title>
        <authorList>
            <person name="Wyka S.A."/>
            <person name="Mondo S.J."/>
            <person name="Liu M."/>
            <person name="Dettman J."/>
            <person name="Nalam V."/>
            <person name="Broders K.D."/>
        </authorList>
    </citation>
    <scope>NUCLEOTIDE SEQUENCE</scope>
    <source>
        <strain evidence="2">CCC 489</strain>
    </source>
</reference>
<evidence type="ECO:0000313" key="3">
    <source>
        <dbReference type="Proteomes" id="UP000811619"/>
    </source>
</evidence>
<dbReference type="EMBL" id="SRPY01000573">
    <property type="protein sequence ID" value="KAG5921215.1"/>
    <property type="molecule type" value="Genomic_DNA"/>
</dbReference>
<feature type="region of interest" description="Disordered" evidence="1">
    <location>
        <begin position="374"/>
        <end position="394"/>
    </location>
</feature>
<evidence type="ECO:0000256" key="1">
    <source>
        <dbReference type="SAM" id="MobiDB-lite"/>
    </source>
</evidence>
<keyword evidence="3" id="KW-1185">Reference proteome</keyword>
<dbReference type="SUPFAM" id="SSF53335">
    <property type="entry name" value="S-adenosyl-L-methionine-dependent methyltransferases"/>
    <property type="match status" value="1"/>
</dbReference>
<gene>
    <name evidence="2" type="ORF">E4U42_005938</name>
</gene>
<accession>A0A8K0NF90</accession>
<protein>
    <submittedName>
        <fullName evidence="2">Uncharacterized protein</fullName>
    </submittedName>
</protein>